<comment type="caution">
    <text evidence="2">The sequence shown here is derived from an EMBL/GenBank/DDBJ whole genome shotgun (WGS) entry which is preliminary data.</text>
</comment>
<reference evidence="2" key="1">
    <citation type="submission" date="2021-12" db="EMBL/GenBank/DDBJ databases">
        <title>Convergent genome expansion in fungi linked to evolution of root-endophyte symbiosis.</title>
        <authorList>
            <consortium name="DOE Joint Genome Institute"/>
            <person name="Ke Y.-H."/>
            <person name="Bonito G."/>
            <person name="Liao H.-L."/>
            <person name="Looney B."/>
            <person name="Rojas-Flechas A."/>
            <person name="Nash J."/>
            <person name="Hameed K."/>
            <person name="Schadt C."/>
            <person name="Martin F."/>
            <person name="Crous P.W."/>
            <person name="Miettinen O."/>
            <person name="Magnuson J.K."/>
            <person name="Labbe J."/>
            <person name="Jacobson D."/>
            <person name="Doktycz M.J."/>
            <person name="Veneault-Fourrey C."/>
            <person name="Kuo A."/>
            <person name="Mondo S."/>
            <person name="Calhoun S."/>
            <person name="Riley R."/>
            <person name="Ohm R."/>
            <person name="LaButti K."/>
            <person name="Andreopoulos B."/>
            <person name="Pangilinan J."/>
            <person name="Nolan M."/>
            <person name="Tritt A."/>
            <person name="Clum A."/>
            <person name="Lipzen A."/>
            <person name="Daum C."/>
            <person name="Barry K."/>
            <person name="Grigoriev I.V."/>
            <person name="Vilgalys R."/>
        </authorList>
    </citation>
    <scope>NUCLEOTIDE SEQUENCE</scope>
    <source>
        <strain evidence="2">PMI_201</strain>
    </source>
</reference>
<proteinExistence type="predicted"/>
<organism evidence="2 3">
    <name type="scientific">Talaromyces proteolyticus</name>
    <dbReference type="NCBI Taxonomy" id="1131652"/>
    <lineage>
        <taxon>Eukaryota</taxon>
        <taxon>Fungi</taxon>
        <taxon>Dikarya</taxon>
        <taxon>Ascomycota</taxon>
        <taxon>Pezizomycotina</taxon>
        <taxon>Eurotiomycetes</taxon>
        <taxon>Eurotiomycetidae</taxon>
        <taxon>Eurotiales</taxon>
        <taxon>Trichocomaceae</taxon>
        <taxon>Talaromyces</taxon>
        <taxon>Talaromyces sect. Bacilispori</taxon>
    </lineage>
</organism>
<protein>
    <submittedName>
        <fullName evidence="2">Uncharacterized protein</fullName>
    </submittedName>
</protein>
<evidence type="ECO:0000313" key="3">
    <source>
        <dbReference type="Proteomes" id="UP001201262"/>
    </source>
</evidence>
<name>A0AAD4KKJ2_9EURO</name>
<evidence type="ECO:0000256" key="1">
    <source>
        <dbReference type="SAM" id="SignalP"/>
    </source>
</evidence>
<accession>A0AAD4KKJ2</accession>
<feature type="chain" id="PRO_5042218896" evidence="1">
    <location>
        <begin position="21"/>
        <end position="75"/>
    </location>
</feature>
<dbReference type="Proteomes" id="UP001201262">
    <property type="component" value="Unassembled WGS sequence"/>
</dbReference>
<gene>
    <name evidence="2" type="ORF">BGW36DRAFT_384722</name>
</gene>
<keyword evidence="3" id="KW-1185">Reference proteome</keyword>
<evidence type="ECO:0000313" key="2">
    <source>
        <dbReference type="EMBL" id="KAH8694306.1"/>
    </source>
</evidence>
<dbReference type="RefSeq" id="XP_046069976.1">
    <property type="nucleotide sequence ID" value="XM_046216833.1"/>
</dbReference>
<keyword evidence="1" id="KW-0732">Signal</keyword>
<dbReference type="EMBL" id="JAJTJA010000009">
    <property type="protein sequence ID" value="KAH8694306.1"/>
    <property type="molecule type" value="Genomic_DNA"/>
</dbReference>
<dbReference type="GeneID" id="70247120"/>
<feature type="signal peptide" evidence="1">
    <location>
        <begin position="1"/>
        <end position="20"/>
    </location>
</feature>
<dbReference type="AlphaFoldDB" id="A0AAD4KKJ2"/>
<sequence length="75" mass="8348">MRYLRRSPLMILLHVEPAMAQYYNYCPGCSPRCIHSLMDVGLVPIDITELGDNPGGSTAHCPLGLLIGRERTTYV</sequence>